<dbReference type="AlphaFoldDB" id="A0A383B5P6"/>
<proteinExistence type="predicted"/>
<sequence length="37" mass="4476">MRDDNLMKKEKILRLPSWIKFPISKASEFEKIQTLIK</sequence>
<protein>
    <submittedName>
        <fullName evidence="1">Uncharacterized protein</fullName>
    </submittedName>
</protein>
<organism evidence="1">
    <name type="scientific">marine metagenome</name>
    <dbReference type="NCBI Taxonomy" id="408172"/>
    <lineage>
        <taxon>unclassified sequences</taxon>
        <taxon>metagenomes</taxon>
        <taxon>ecological metagenomes</taxon>
    </lineage>
</organism>
<name>A0A383B5P6_9ZZZZ</name>
<evidence type="ECO:0000313" key="1">
    <source>
        <dbReference type="EMBL" id="SVE15496.1"/>
    </source>
</evidence>
<reference evidence="1" key="1">
    <citation type="submission" date="2018-05" db="EMBL/GenBank/DDBJ databases">
        <authorList>
            <person name="Lanie J.A."/>
            <person name="Ng W.-L."/>
            <person name="Kazmierczak K.M."/>
            <person name="Andrzejewski T.M."/>
            <person name="Davidsen T.M."/>
            <person name="Wayne K.J."/>
            <person name="Tettelin H."/>
            <person name="Glass J.I."/>
            <person name="Rusch D."/>
            <person name="Podicherti R."/>
            <person name="Tsui H.-C.T."/>
            <person name="Winkler M.E."/>
        </authorList>
    </citation>
    <scope>NUCLEOTIDE SEQUENCE</scope>
</reference>
<feature type="non-terminal residue" evidence="1">
    <location>
        <position position="37"/>
    </location>
</feature>
<dbReference type="EMBL" id="UINC01197821">
    <property type="protein sequence ID" value="SVE15496.1"/>
    <property type="molecule type" value="Genomic_DNA"/>
</dbReference>
<gene>
    <name evidence="1" type="ORF">METZ01_LOCUS468350</name>
</gene>
<accession>A0A383B5P6</accession>